<comment type="caution">
    <text evidence="2">The sequence shown here is derived from an EMBL/GenBank/DDBJ whole genome shotgun (WGS) entry which is preliminary data.</text>
</comment>
<organism evidence="2">
    <name type="scientific">Sesamum angustifolium</name>
    <dbReference type="NCBI Taxonomy" id="2727405"/>
    <lineage>
        <taxon>Eukaryota</taxon>
        <taxon>Viridiplantae</taxon>
        <taxon>Streptophyta</taxon>
        <taxon>Embryophyta</taxon>
        <taxon>Tracheophyta</taxon>
        <taxon>Spermatophyta</taxon>
        <taxon>Magnoliopsida</taxon>
        <taxon>eudicotyledons</taxon>
        <taxon>Gunneridae</taxon>
        <taxon>Pentapetalae</taxon>
        <taxon>asterids</taxon>
        <taxon>lamiids</taxon>
        <taxon>Lamiales</taxon>
        <taxon>Pedaliaceae</taxon>
        <taxon>Sesamum</taxon>
    </lineage>
</organism>
<dbReference type="EMBL" id="JACGWK010000011">
    <property type="protein sequence ID" value="KAL0326587.1"/>
    <property type="molecule type" value="Genomic_DNA"/>
</dbReference>
<gene>
    <name evidence="2" type="ORF">Sangu_1736700</name>
</gene>
<proteinExistence type="predicted"/>
<evidence type="ECO:0000256" key="1">
    <source>
        <dbReference type="SAM" id="MobiDB-lite"/>
    </source>
</evidence>
<reference evidence="2" key="1">
    <citation type="submission" date="2020-06" db="EMBL/GenBank/DDBJ databases">
        <authorList>
            <person name="Li T."/>
            <person name="Hu X."/>
            <person name="Zhang T."/>
            <person name="Song X."/>
            <person name="Zhang H."/>
            <person name="Dai N."/>
            <person name="Sheng W."/>
            <person name="Hou X."/>
            <person name="Wei L."/>
        </authorList>
    </citation>
    <scope>NUCLEOTIDE SEQUENCE</scope>
    <source>
        <strain evidence="2">G01</strain>
        <tissue evidence="2">Leaf</tissue>
    </source>
</reference>
<sequence>MPSVKSPSGGFEQWRSKRNGGGPENGNVNGEKEEKKNSSLAIDVENELQRAIKAAAAAP</sequence>
<protein>
    <submittedName>
        <fullName evidence="2">Uncharacterized protein</fullName>
    </submittedName>
</protein>
<accession>A0AAW2M642</accession>
<reference evidence="2" key="2">
    <citation type="journal article" date="2024" name="Plant">
        <title>Genomic evolution and insights into agronomic trait innovations of Sesamum species.</title>
        <authorList>
            <person name="Miao H."/>
            <person name="Wang L."/>
            <person name="Qu L."/>
            <person name="Liu H."/>
            <person name="Sun Y."/>
            <person name="Le M."/>
            <person name="Wang Q."/>
            <person name="Wei S."/>
            <person name="Zheng Y."/>
            <person name="Lin W."/>
            <person name="Duan Y."/>
            <person name="Cao H."/>
            <person name="Xiong S."/>
            <person name="Wang X."/>
            <person name="Wei L."/>
            <person name="Li C."/>
            <person name="Ma Q."/>
            <person name="Ju M."/>
            <person name="Zhao R."/>
            <person name="Li G."/>
            <person name="Mu C."/>
            <person name="Tian Q."/>
            <person name="Mei H."/>
            <person name="Zhang T."/>
            <person name="Gao T."/>
            <person name="Zhang H."/>
        </authorList>
    </citation>
    <scope>NUCLEOTIDE SEQUENCE</scope>
    <source>
        <strain evidence="2">G01</strain>
    </source>
</reference>
<dbReference type="AlphaFoldDB" id="A0AAW2M642"/>
<feature type="region of interest" description="Disordered" evidence="1">
    <location>
        <begin position="1"/>
        <end position="42"/>
    </location>
</feature>
<evidence type="ECO:0000313" key="2">
    <source>
        <dbReference type="EMBL" id="KAL0326587.1"/>
    </source>
</evidence>
<name>A0AAW2M642_9LAMI</name>